<dbReference type="Gene3D" id="3.40.50.620">
    <property type="entry name" value="HUPs"/>
    <property type="match status" value="1"/>
</dbReference>
<evidence type="ECO:0000256" key="1">
    <source>
        <dbReference type="ARBA" id="ARBA00008791"/>
    </source>
</evidence>
<dbReference type="Pfam" id="PF00582">
    <property type="entry name" value="Usp"/>
    <property type="match status" value="1"/>
</dbReference>
<protein>
    <submittedName>
        <fullName evidence="3">Universal stress protein</fullName>
    </submittedName>
</protein>
<dbReference type="PANTHER" id="PTHR46268:SF6">
    <property type="entry name" value="UNIVERSAL STRESS PROTEIN UP12"/>
    <property type="match status" value="1"/>
</dbReference>
<sequence length="180" mass="18923">MGRVYGRGMTDRLIFTAGTGTEATETQATPGPSSSSFGRILVGIDFSRASEHALGVVRERFPGAQLLLLHVTDARVTATPDLGGGLVPALPDPGLLHTLEDSDASRLARLVREGDETEQLVGDPVTGILEAARSWGADLIAVGTHARGAIEHFLVGSTAEKIVARSPVPVLTVRLPEGRR</sequence>
<evidence type="ECO:0000313" key="3">
    <source>
        <dbReference type="EMBL" id="BDP40294.1"/>
    </source>
</evidence>
<evidence type="ECO:0000313" key="4">
    <source>
        <dbReference type="Proteomes" id="UP001064971"/>
    </source>
</evidence>
<accession>A0ABM8A960</accession>
<dbReference type="PANTHER" id="PTHR46268">
    <property type="entry name" value="STRESS RESPONSE PROTEIN NHAX"/>
    <property type="match status" value="1"/>
</dbReference>
<dbReference type="InterPro" id="IPR014729">
    <property type="entry name" value="Rossmann-like_a/b/a_fold"/>
</dbReference>
<dbReference type="SUPFAM" id="SSF52402">
    <property type="entry name" value="Adenine nucleotide alpha hydrolases-like"/>
    <property type="match status" value="1"/>
</dbReference>
<dbReference type="CDD" id="cd00293">
    <property type="entry name" value="USP-like"/>
    <property type="match status" value="1"/>
</dbReference>
<reference evidence="3" key="1">
    <citation type="submission" date="2022-07" db="EMBL/GenBank/DDBJ databases">
        <title>Complete Genome Sequence of the Radioresistant Bacterium Deinococcus aetherius ST0316, Isolated from the Air Dust collected in Lower Stratosphere above Japan.</title>
        <authorList>
            <person name="Satoh K."/>
            <person name="Hagiwara K."/>
            <person name="Katsumata K."/>
            <person name="Kubo A."/>
            <person name="Yokobori S."/>
            <person name="Yamagishi A."/>
            <person name="Oono Y."/>
            <person name="Narumi I."/>
        </authorList>
    </citation>
    <scope>NUCLEOTIDE SEQUENCE</scope>
    <source>
        <strain evidence="3">ST0316</strain>
    </source>
</reference>
<proteinExistence type="inferred from homology"/>
<dbReference type="InterPro" id="IPR006016">
    <property type="entry name" value="UspA"/>
</dbReference>
<gene>
    <name evidence="3" type="ORF">DAETH_02630</name>
</gene>
<dbReference type="InterPro" id="IPR006015">
    <property type="entry name" value="Universal_stress_UspA"/>
</dbReference>
<name>A0ABM8A960_9DEIO</name>
<dbReference type="Proteomes" id="UP001064971">
    <property type="component" value="Chromosome"/>
</dbReference>
<feature type="domain" description="UspA" evidence="2">
    <location>
        <begin position="37"/>
        <end position="174"/>
    </location>
</feature>
<dbReference type="EMBL" id="AP026560">
    <property type="protein sequence ID" value="BDP40294.1"/>
    <property type="molecule type" value="Genomic_DNA"/>
</dbReference>
<keyword evidence="4" id="KW-1185">Reference proteome</keyword>
<comment type="similarity">
    <text evidence="1">Belongs to the universal stress protein A family.</text>
</comment>
<evidence type="ECO:0000259" key="2">
    <source>
        <dbReference type="Pfam" id="PF00582"/>
    </source>
</evidence>
<organism evidence="3 4">
    <name type="scientific">Deinococcus aetherius</name>
    <dbReference type="NCBI Taxonomy" id="200252"/>
    <lineage>
        <taxon>Bacteria</taxon>
        <taxon>Thermotogati</taxon>
        <taxon>Deinococcota</taxon>
        <taxon>Deinococci</taxon>
        <taxon>Deinococcales</taxon>
        <taxon>Deinococcaceae</taxon>
        <taxon>Deinococcus</taxon>
    </lineage>
</organism>
<dbReference type="PRINTS" id="PR01438">
    <property type="entry name" value="UNVRSLSTRESS"/>
</dbReference>